<dbReference type="InterPro" id="IPR004919">
    <property type="entry name" value="GmrSD_N"/>
</dbReference>
<dbReference type="Pfam" id="PF07510">
    <property type="entry name" value="GmrSD_C"/>
    <property type="match status" value="1"/>
</dbReference>
<protein>
    <submittedName>
        <fullName evidence="3">DUF262 domain-containing protein</fullName>
    </submittedName>
</protein>
<proteinExistence type="predicted"/>
<feature type="domain" description="GmrSD restriction endonucleases N-terminal" evidence="1">
    <location>
        <begin position="10"/>
        <end position="227"/>
    </location>
</feature>
<name>A0ABZ1Z2Z4_9NOCA</name>
<evidence type="ECO:0000313" key="4">
    <source>
        <dbReference type="Proteomes" id="UP001432062"/>
    </source>
</evidence>
<dbReference type="SUPFAM" id="SSF46767">
    <property type="entry name" value="Methylated DNA-protein cysteine methyltransferase, C-terminal domain"/>
    <property type="match status" value="1"/>
</dbReference>
<dbReference type="Pfam" id="PF03235">
    <property type="entry name" value="GmrSD_N"/>
    <property type="match status" value="1"/>
</dbReference>
<feature type="domain" description="GmrSD restriction endonucleases C-terminal" evidence="2">
    <location>
        <begin position="414"/>
        <end position="555"/>
    </location>
</feature>
<sequence>MKASETTFAALVQGEKQFQIPLYQRTYSWTDKQLAQLWNDICEQADLLADGDLGTTHFCGSVVLAPSPLNDASFARWLVVDGQQRLTTLSLALAAIRDHLAVANPRQRERIDEQYLINKFQEGDEFFRLLPTQADRVAYGEHVRNTRGGSGGDRVGAAYRFFRQALVAAEDPADPRGVSRIEKAITTRLTLVQVVADRDDNVHRIFESLNNTGLKLSQADLVRNYLFMRLPKRGEYVYQTYWLPLQRSLSNEQLEQLMWLQLVLDGGVRVRRQDMYSAQQKRLSTNGETEADIEAYVRELHRRAQQFRRIVEPDHEPDLEVRRYLRRIDQWQAATTHPVLMMLLDKRETGAITSVELVRALSYIESFLIRRMICQRPTQGLNRIFQELPGQLPEEMSVVDGLRHALSGPRRYWSTDAELREAIATKPFFWQGKWDQRRLVLQRLEESYEHPEPVDFTNAKLTIEHVLPQQPGSEWLEALAVDTTDGESPEELHERLVHTLGNLTLTAENSRLSNHPFQRKQDLLAGSHLEMNRRIASTQRWGAAEIAARADELADQAIKLWPAPIANVDRVEKSRDWSLLRRALAVLPVGTWTSYGELAALVGSSPIAVGQQMTRSFPNAHRVLDHAGRVAEGFRWPEGDDRGDVLDVLREEGVSVSDSGIASASQRLSVRDLADLLDMTDFDVAGAESGTAPSTGDRRERFFSQLAENNSQPVTDAVRDLLGFWESLGGYLDFGTGAKSTSCFLMLDRDSADLIWPVVVYPGNGGSGKLEIVFQHLAARDPFTDTELRNQFRLRINELTGVDVPVGKLDLRPGLALTAITEATDHKRLCDALVWFRDTTLEHSPALGGGSGPWGGVPEFMSQAVLELLTALAQRGVGKPEFGVELGTHHWPVEAVWLDRKVVLVEGEDADRASGLQADGYRVVAVEDAETDLLAALLIGD</sequence>
<dbReference type="EMBL" id="CP109441">
    <property type="protein sequence ID" value="WUV49934.1"/>
    <property type="molecule type" value="Genomic_DNA"/>
</dbReference>
<organism evidence="3 4">
    <name type="scientific">Nocardia vinacea</name>
    <dbReference type="NCBI Taxonomy" id="96468"/>
    <lineage>
        <taxon>Bacteria</taxon>
        <taxon>Bacillati</taxon>
        <taxon>Actinomycetota</taxon>
        <taxon>Actinomycetes</taxon>
        <taxon>Mycobacteriales</taxon>
        <taxon>Nocardiaceae</taxon>
        <taxon>Nocardia</taxon>
    </lineage>
</organism>
<dbReference type="Gene3D" id="1.10.10.10">
    <property type="entry name" value="Winged helix-like DNA-binding domain superfamily/Winged helix DNA-binding domain"/>
    <property type="match status" value="1"/>
</dbReference>
<evidence type="ECO:0000259" key="1">
    <source>
        <dbReference type="Pfam" id="PF03235"/>
    </source>
</evidence>
<dbReference type="InterPro" id="IPR036388">
    <property type="entry name" value="WH-like_DNA-bd_sf"/>
</dbReference>
<dbReference type="PANTHER" id="PTHR35149">
    <property type="entry name" value="SLL5132 PROTEIN"/>
    <property type="match status" value="1"/>
</dbReference>
<accession>A0ABZ1Z2Z4</accession>
<dbReference type="RefSeq" id="WP_329414633.1">
    <property type="nucleotide sequence ID" value="NZ_CP109441.1"/>
</dbReference>
<dbReference type="InterPro" id="IPR036217">
    <property type="entry name" value="MethylDNA_cys_MeTrfase_DNAb"/>
</dbReference>
<gene>
    <name evidence="3" type="ORF">OG563_18115</name>
</gene>
<evidence type="ECO:0000313" key="3">
    <source>
        <dbReference type="EMBL" id="WUV49934.1"/>
    </source>
</evidence>
<dbReference type="PANTHER" id="PTHR35149:SF2">
    <property type="entry name" value="DUF262 DOMAIN-CONTAINING PROTEIN"/>
    <property type="match status" value="1"/>
</dbReference>
<reference evidence="3" key="1">
    <citation type="submission" date="2022-10" db="EMBL/GenBank/DDBJ databases">
        <title>The complete genomes of actinobacterial strains from the NBC collection.</title>
        <authorList>
            <person name="Joergensen T.S."/>
            <person name="Alvarez Arevalo M."/>
            <person name="Sterndorff E.B."/>
            <person name="Faurdal D."/>
            <person name="Vuksanovic O."/>
            <person name="Mourched A.-S."/>
            <person name="Charusanti P."/>
            <person name="Shaw S."/>
            <person name="Blin K."/>
            <person name="Weber T."/>
        </authorList>
    </citation>
    <scope>NUCLEOTIDE SEQUENCE</scope>
    <source>
        <strain evidence="3">NBC_01482</strain>
    </source>
</reference>
<dbReference type="Proteomes" id="UP001432062">
    <property type="component" value="Chromosome"/>
</dbReference>
<evidence type="ECO:0000259" key="2">
    <source>
        <dbReference type="Pfam" id="PF07510"/>
    </source>
</evidence>
<dbReference type="InterPro" id="IPR011089">
    <property type="entry name" value="GmrSD_C"/>
</dbReference>
<keyword evidence="4" id="KW-1185">Reference proteome</keyword>